<name>A0ABX6YHL6_9MICO</name>
<dbReference type="Pfam" id="PF01872">
    <property type="entry name" value="RibD_C"/>
    <property type="match status" value="1"/>
</dbReference>
<dbReference type="InterPro" id="IPR050765">
    <property type="entry name" value="Riboflavin_Biosynth_HTPR"/>
</dbReference>
<dbReference type="InterPro" id="IPR024072">
    <property type="entry name" value="DHFR-like_dom_sf"/>
</dbReference>
<feature type="domain" description="Bacterial bifunctional deaminase-reductase C-terminal" evidence="1">
    <location>
        <begin position="3"/>
        <end position="177"/>
    </location>
</feature>
<dbReference type="EMBL" id="CP061169">
    <property type="protein sequence ID" value="QPZ37875.1"/>
    <property type="molecule type" value="Genomic_DNA"/>
</dbReference>
<organism evidence="2 3">
    <name type="scientific">Paramicrobacterium chengjingii</name>
    <dbReference type="NCBI Taxonomy" id="2769067"/>
    <lineage>
        <taxon>Bacteria</taxon>
        <taxon>Bacillati</taxon>
        <taxon>Actinomycetota</taxon>
        <taxon>Actinomycetes</taxon>
        <taxon>Micrococcales</taxon>
        <taxon>Microbacteriaceae</taxon>
        <taxon>Paramicrobacterium</taxon>
    </lineage>
</organism>
<keyword evidence="3" id="KW-1185">Reference proteome</keyword>
<dbReference type="Proteomes" id="UP000662814">
    <property type="component" value="Chromosome"/>
</dbReference>
<gene>
    <name evidence="2" type="ORF">HCR76_13825</name>
</gene>
<dbReference type="PANTHER" id="PTHR38011">
    <property type="entry name" value="DIHYDROFOLATE REDUCTASE FAMILY PROTEIN (AFU_ORTHOLOGUE AFUA_8G06820)"/>
    <property type="match status" value="1"/>
</dbReference>
<dbReference type="SUPFAM" id="SSF53597">
    <property type="entry name" value="Dihydrofolate reductase-like"/>
    <property type="match status" value="1"/>
</dbReference>
<dbReference type="InterPro" id="IPR002734">
    <property type="entry name" value="RibDG_C"/>
</dbReference>
<evidence type="ECO:0000313" key="3">
    <source>
        <dbReference type="Proteomes" id="UP000662814"/>
    </source>
</evidence>
<sequence>MRTLAVTQNITLDGSIEMLDDWFDPTADPDPDYQALNARQDRDADACLLGRQTFEDFRGFWPHHADDALGVSDYLNSVQKYVVSTTISDPAWQNSTVLSTDPIEQIRSLKQQQGKNIVCTGSIQLTHALISAGLVDEYRLFTYPVVQGRGRRLFPTGVQMPKLRLIESQSFRDGVVFAAYRHDQKDHQ</sequence>
<reference evidence="2 3" key="1">
    <citation type="submission" date="2020-12" db="EMBL/GenBank/DDBJ databases">
        <title>Microbacterium sp. HY060.</title>
        <authorList>
            <person name="Zhou J."/>
        </authorList>
    </citation>
    <scope>NUCLEOTIDE SEQUENCE [LARGE SCALE GENOMIC DNA]</scope>
    <source>
        <strain evidence="2 3">HY60</strain>
    </source>
</reference>
<dbReference type="PANTHER" id="PTHR38011:SF11">
    <property type="entry name" value="2,5-DIAMINO-6-RIBOSYLAMINO-4(3H)-PYRIMIDINONE 5'-PHOSPHATE REDUCTASE"/>
    <property type="match status" value="1"/>
</dbReference>
<dbReference type="RefSeq" id="WP_166991616.1">
    <property type="nucleotide sequence ID" value="NZ_CP061169.1"/>
</dbReference>
<evidence type="ECO:0000259" key="1">
    <source>
        <dbReference type="Pfam" id="PF01872"/>
    </source>
</evidence>
<evidence type="ECO:0000313" key="2">
    <source>
        <dbReference type="EMBL" id="QPZ37875.1"/>
    </source>
</evidence>
<proteinExistence type="predicted"/>
<protein>
    <submittedName>
        <fullName evidence="2">Dihydrofolate reductase family protein</fullName>
    </submittedName>
</protein>
<dbReference type="Gene3D" id="3.40.430.10">
    <property type="entry name" value="Dihydrofolate Reductase, subunit A"/>
    <property type="match status" value="1"/>
</dbReference>
<accession>A0ABX6YHL6</accession>